<keyword evidence="7" id="KW-0449">Lipoprotein</keyword>
<dbReference type="GO" id="GO:0007264">
    <property type="term" value="P:small GTPase-mediated signal transduction"/>
    <property type="evidence" value="ECO:0007669"/>
    <property type="project" value="InterPro"/>
</dbReference>
<evidence type="ECO:0000313" key="11">
    <source>
        <dbReference type="RefSeq" id="XP_032821397.1"/>
    </source>
</evidence>
<dbReference type="SMART" id="SM00173">
    <property type="entry name" value="RAS"/>
    <property type="match status" value="1"/>
</dbReference>
<dbReference type="FunFam" id="3.40.50.300:FF:000407">
    <property type="entry name" value="Rho-related GTP-binding protein RhoE"/>
    <property type="match status" value="1"/>
</dbReference>
<dbReference type="PRINTS" id="PR00449">
    <property type="entry name" value="RASTRNSFRMNG"/>
</dbReference>
<dbReference type="CDD" id="cd04131">
    <property type="entry name" value="Rnd"/>
    <property type="match status" value="1"/>
</dbReference>
<dbReference type="Proteomes" id="UP001318040">
    <property type="component" value="Chromosome 34"/>
</dbReference>
<reference evidence="11" key="1">
    <citation type="submission" date="2025-08" db="UniProtKB">
        <authorList>
            <consortium name="RefSeq"/>
        </authorList>
    </citation>
    <scope>IDENTIFICATION</scope>
    <source>
        <tissue evidence="11">Sperm</tissue>
    </source>
</reference>
<name>A0AAJ7TP00_PETMA</name>
<protein>
    <submittedName>
        <fullName evidence="11">Rho-related GTP-binding protein RhoN-like isoform X1</fullName>
    </submittedName>
</protein>
<evidence type="ECO:0000256" key="1">
    <source>
        <dbReference type="ARBA" id="ARBA00004308"/>
    </source>
</evidence>
<dbReference type="InterPro" id="IPR003578">
    <property type="entry name" value="Small_GTPase_Rho"/>
</dbReference>
<dbReference type="InterPro" id="IPR001806">
    <property type="entry name" value="Small_GTPase"/>
</dbReference>
<dbReference type="InterPro" id="IPR005225">
    <property type="entry name" value="Small_GTP-bd"/>
</dbReference>
<evidence type="ECO:0000313" key="10">
    <source>
        <dbReference type="Proteomes" id="UP001318040"/>
    </source>
</evidence>
<accession>A0AAJ7TP00</accession>
<dbReference type="Gene3D" id="3.40.50.300">
    <property type="entry name" value="P-loop containing nucleotide triphosphate hydrolases"/>
    <property type="match status" value="1"/>
</dbReference>
<evidence type="ECO:0000256" key="9">
    <source>
        <dbReference type="SAM" id="MobiDB-lite"/>
    </source>
</evidence>
<dbReference type="GO" id="GO:0005525">
    <property type="term" value="F:GTP binding"/>
    <property type="evidence" value="ECO:0007669"/>
    <property type="project" value="UniProtKB-KW"/>
</dbReference>
<keyword evidence="4" id="KW-0547">Nucleotide-binding</keyword>
<dbReference type="GO" id="GO:0012505">
    <property type="term" value="C:endomembrane system"/>
    <property type="evidence" value="ECO:0007669"/>
    <property type="project" value="UniProtKB-SubCell"/>
</dbReference>
<evidence type="ECO:0000256" key="2">
    <source>
        <dbReference type="ARBA" id="ARBA00010142"/>
    </source>
</evidence>
<dbReference type="PANTHER" id="PTHR24072">
    <property type="entry name" value="RHO FAMILY GTPASE"/>
    <property type="match status" value="1"/>
</dbReference>
<dbReference type="SMART" id="SM00174">
    <property type="entry name" value="RHO"/>
    <property type="match status" value="1"/>
</dbReference>
<keyword evidence="5" id="KW-0342">GTP-binding</keyword>
<keyword evidence="3" id="KW-0488">Methylation</keyword>
<gene>
    <name evidence="11" type="primary">LOC116948633</name>
</gene>
<feature type="compositionally biased region" description="Basic residues" evidence="9">
    <location>
        <begin position="236"/>
        <end position="252"/>
    </location>
</feature>
<dbReference type="KEGG" id="pmrn:116948633"/>
<keyword evidence="6" id="KW-0472">Membrane</keyword>
<sequence length="307" mass="32558">MCNGKMCVAVARQGIAEAATAEAATAAAGGEAAAAARRRMLVVRTWSPAPRCKVVLVGDSRCGKTALISVFAKERFPENYVPTVFENYTATFEIERQTIELNMWDTSGSPYYDNVRPLSYPDSDAVLICFDISRPETLDSVLKKWQREIHEFCPSTEVLLIGCKADLRAEADALRDPDEPLAGPVSYDQGFNASKQMGAAGYMECSAKTSENGVRDLFRMATLASVGRGPGASGKGKGKKGKAARGSGHRRGTSAGGGAPAVVPPASSVAAALRRRLSQLPQSSSGSDIGPHPQLLRSVKAKSCTIM</sequence>
<dbReference type="AlphaFoldDB" id="A0AAJ7TP00"/>
<dbReference type="InterPro" id="IPR027417">
    <property type="entry name" value="P-loop_NTPase"/>
</dbReference>
<dbReference type="SUPFAM" id="SSF52540">
    <property type="entry name" value="P-loop containing nucleoside triphosphate hydrolases"/>
    <property type="match status" value="1"/>
</dbReference>
<comment type="similarity">
    <text evidence="2">Belongs to the small GTPase superfamily. Rho family.</text>
</comment>
<dbReference type="PROSITE" id="PS51421">
    <property type="entry name" value="RAS"/>
    <property type="match status" value="1"/>
</dbReference>
<organism evidence="10 11">
    <name type="scientific">Petromyzon marinus</name>
    <name type="common">Sea lamprey</name>
    <dbReference type="NCBI Taxonomy" id="7757"/>
    <lineage>
        <taxon>Eukaryota</taxon>
        <taxon>Metazoa</taxon>
        <taxon>Chordata</taxon>
        <taxon>Craniata</taxon>
        <taxon>Vertebrata</taxon>
        <taxon>Cyclostomata</taxon>
        <taxon>Hyperoartia</taxon>
        <taxon>Petromyzontiformes</taxon>
        <taxon>Petromyzontidae</taxon>
        <taxon>Petromyzon</taxon>
    </lineage>
</organism>
<evidence type="ECO:0000256" key="3">
    <source>
        <dbReference type="ARBA" id="ARBA00022481"/>
    </source>
</evidence>
<evidence type="ECO:0000256" key="6">
    <source>
        <dbReference type="ARBA" id="ARBA00023136"/>
    </source>
</evidence>
<dbReference type="PROSITE" id="PS51420">
    <property type="entry name" value="RHO"/>
    <property type="match status" value="1"/>
</dbReference>
<dbReference type="PROSITE" id="PS51419">
    <property type="entry name" value="RAB"/>
    <property type="match status" value="1"/>
</dbReference>
<proteinExistence type="inferred from homology"/>
<dbReference type="NCBIfam" id="TIGR00231">
    <property type="entry name" value="small_GTP"/>
    <property type="match status" value="1"/>
</dbReference>
<keyword evidence="8" id="KW-0636">Prenylation</keyword>
<dbReference type="SMART" id="SM00175">
    <property type="entry name" value="RAB"/>
    <property type="match status" value="1"/>
</dbReference>
<evidence type="ECO:0000256" key="4">
    <source>
        <dbReference type="ARBA" id="ARBA00022741"/>
    </source>
</evidence>
<evidence type="ECO:0000256" key="8">
    <source>
        <dbReference type="ARBA" id="ARBA00023289"/>
    </source>
</evidence>
<dbReference type="GO" id="GO:0003924">
    <property type="term" value="F:GTPase activity"/>
    <property type="evidence" value="ECO:0007669"/>
    <property type="project" value="InterPro"/>
</dbReference>
<keyword evidence="10" id="KW-1185">Reference proteome</keyword>
<dbReference type="RefSeq" id="XP_032821397.1">
    <property type="nucleotide sequence ID" value="XM_032965506.1"/>
</dbReference>
<feature type="compositionally biased region" description="Low complexity" evidence="9">
    <location>
        <begin position="260"/>
        <end position="287"/>
    </location>
</feature>
<dbReference type="Pfam" id="PF00071">
    <property type="entry name" value="Ras"/>
    <property type="match status" value="1"/>
</dbReference>
<evidence type="ECO:0000256" key="7">
    <source>
        <dbReference type="ARBA" id="ARBA00023288"/>
    </source>
</evidence>
<evidence type="ECO:0000256" key="5">
    <source>
        <dbReference type="ARBA" id="ARBA00023134"/>
    </source>
</evidence>
<feature type="region of interest" description="Disordered" evidence="9">
    <location>
        <begin position="227"/>
        <end position="307"/>
    </location>
</feature>
<comment type="subcellular location">
    <subcellularLocation>
        <location evidence="1">Endomembrane system</location>
    </subcellularLocation>
</comment>